<dbReference type="GO" id="GO:0004016">
    <property type="term" value="F:adenylate cyclase activity"/>
    <property type="evidence" value="ECO:0007669"/>
    <property type="project" value="UniProtKB-ARBA"/>
</dbReference>
<dbReference type="PANTHER" id="PTHR43081">
    <property type="entry name" value="ADENYLATE CYCLASE, TERMINAL-DIFFERENTIATION SPECIFIC-RELATED"/>
    <property type="match status" value="1"/>
</dbReference>
<dbReference type="Proteomes" id="UP000598467">
    <property type="component" value="Unassembled WGS sequence"/>
</dbReference>
<organism evidence="2 3">
    <name type="scientific">Roseibium aggregatum</name>
    <dbReference type="NCBI Taxonomy" id="187304"/>
    <lineage>
        <taxon>Bacteria</taxon>
        <taxon>Pseudomonadati</taxon>
        <taxon>Pseudomonadota</taxon>
        <taxon>Alphaproteobacteria</taxon>
        <taxon>Hyphomicrobiales</taxon>
        <taxon>Stappiaceae</taxon>
        <taxon>Roseibium</taxon>
    </lineage>
</organism>
<dbReference type="AlphaFoldDB" id="A0A926P3S0"/>
<dbReference type="Pfam" id="PF00211">
    <property type="entry name" value="Guanylate_cyc"/>
    <property type="match status" value="1"/>
</dbReference>
<dbReference type="EMBL" id="JABFCZ010000031">
    <property type="protein sequence ID" value="MBD1549153.1"/>
    <property type="molecule type" value="Genomic_DNA"/>
</dbReference>
<dbReference type="GO" id="GO:0006171">
    <property type="term" value="P:cAMP biosynthetic process"/>
    <property type="evidence" value="ECO:0007669"/>
    <property type="project" value="TreeGrafter"/>
</dbReference>
<dbReference type="PROSITE" id="PS50125">
    <property type="entry name" value="GUANYLATE_CYCLASE_2"/>
    <property type="match status" value="1"/>
</dbReference>
<reference evidence="2" key="1">
    <citation type="submission" date="2020-05" db="EMBL/GenBank/DDBJ databases">
        <title>Identification of trans-AT polyketide cluster in two marine bacteria, producers of a novel glutaramide-containing polyketide sesbanimide D and analogs.</title>
        <authorList>
            <person name="Kacar D."/>
            <person name="Rodriguez P."/>
            <person name="Canedo L."/>
            <person name="Gonzalez E."/>
            <person name="Galan B."/>
            <person name="De La Calle F."/>
            <person name="Garcia J.L."/>
        </authorList>
    </citation>
    <scope>NUCLEOTIDE SEQUENCE</scope>
    <source>
        <strain evidence="2">PHM038</strain>
    </source>
</reference>
<evidence type="ECO:0000313" key="3">
    <source>
        <dbReference type="Proteomes" id="UP000598467"/>
    </source>
</evidence>
<name>A0A926P3S0_9HYPH</name>
<dbReference type="CDD" id="cd07302">
    <property type="entry name" value="CHD"/>
    <property type="match status" value="1"/>
</dbReference>
<gene>
    <name evidence="2" type="ORF">HK439_23075</name>
</gene>
<evidence type="ECO:0000313" key="2">
    <source>
        <dbReference type="EMBL" id="MBD1549153.1"/>
    </source>
</evidence>
<evidence type="ECO:0000259" key="1">
    <source>
        <dbReference type="PROSITE" id="PS50125"/>
    </source>
</evidence>
<dbReference type="PANTHER" id="PTHR43081:SF11">
    <property type="entry name" value="BLR2264 PROTEIN"/>
    <property type="match status" value="1"/>
</dbReference>
<comment type="caution">
    <text evidence="2">The sequence shown here is derived from an EMBL/GenBank/DDBJ whole genome shotgun (WGS) entry which is preliminary data.</text>
</comment>
<sequence length="399" mass="43852">MVNMQDIDAVEDWLIEQALGSALVPDMFGEMCRRLRDCQVPVDRAMLAWATLHPLIRSEIAFWQAGEAVRHERIEHSETDGEAWLASPMRALLDSAEPMLRRRLDQANAEHNYPLCQELAEAGYTDYLVLKIHFDMPAIADMEGKTGIIVSWATRTPGGFPDDALHAIHYIQKRLALAARANLEAQITKTIAETYLGAWAGSKVLSGQIRHGDGETIKAVIFYCDMRNSTSIAEDLGPDRYLKFLNTYFDVTAGAVLKEGGEVLDFIGDAVLGVFPISDMGLEEAARRAIAAADEVRSRLKELNRKGEEKHPLKVGMALSVGDVMFGNIGVSTRLTFSVIGQTVHAAARIEALTKAVGVETLMTRDIADLVPDRQEPAGSFELTGFASKRPLFSLKPAS</sequence>
<dbReference type="RefSeq" id="WP_190293843.1">
    <property type="nucleotide sequence ID" value="NZ_JABFCZ010000031.1"/>
</dbReference>
<dbReference type="Gene3D" id="3.30.70.1230">
    <property type="entry name" value="Nucleotide cyclase"/>
    <property type="match status" value="1"/>
</dbReference>
<dbReference type="InterPro" id="IPR001054">
    <property type="entry name" value="A/G_cyclase"/>
</dbReference>
<dbReference type="SUPFAM" id="SSF55073">
    <property type="entry name" value="Nucleotide cyclase"/>
    <property type="match status" value="1"/>
</dbReference>
<feature type="domain" description="Guanylate cyclase" evidence="1">
    <location>
        <begin position="220"/>
        <end position="351"/>
    </location>
</feature>
<accession>A0A926P3S0</accession>
<proteinExistence type="predicted"/>
<dbReference type="InterPro" id="IPR029787">
    <property type="entry name" value="Nucleotide_cyclase"/>
</dbReference>
<dbReference type="GO" id="GO:0035556">
    <property type="term" value="P:intracellular signal transduction"/>
    <property type="evidence" value="ECO:0007669"/>
    <property type="project" value="InterPro"/>
</dbReference>
<dbReference type="InterPro" id="IPR050697">
    <property type="entry name" value="Adenylyl/Guanylyl_Cyclase_3/4"/>
</dbReference>
<protein>
    <submittedName>
        <fullName evidence="2">Adenylate/guanylate cyclase domain-containing protein</fullName>
    </submittedName>
</protein>